<gene>
    <name evidence="1" type="ORF">MPH_04223</name>
</gene>
<protein>
    <submittedName>
        <fullName evidence="1">Uncharacterized protein</fullName>
    </submittedName>
</protein>
<dbReference type="GO" id="GO:0016831">
    <property type="term" value="F:carboxy-lyase activity"/>
    <property type="evidence" value="ECO:0007669"/>
    <property type="project" value="TreeGrafter"/>
</dbReference>
<dbReference type="VEuPathDB" id="FungiDB:MPH_04223"/>
<dbReference type="InterPro" id="IPR004507">
    <property type="entry name" value="UbiX-like"/>
</dbReference>
<reference evidence="1 2" key="1">
    <citation type="journal article" date="2012" name="BMC Genomics">
        <title>Tools to kill: Genome of one of the most destructive plant pathogenic fungi Macrophomina phaseolina.</title>
        <authorList>
            <person name="Islam M.S."/>
            <person name="Haque M.S."/>
            <person name="Islam M.M."/>
            <person name="Emdad E.M."/>
            <person name="Halim A."/>
            <person name="Hossen Q.M.M."/>
            <person name="Hossain M.Z."/>
            <person name="Ahmed B."/>
            <person name="Rahim S."/>
            <person name="Rahman M.S."/>
            <person name="Alam M.M."/>
            <person name="Hou S."/>
            <person name="Wan X."/>
            <person name="Saito J.A."/>
            <person name="Alam M."/>
        </authorList>
    </citation>
    <scope>NUCLEOTIDE SEQUENCE [LARGE SCALE GENOMIC DNA]</scope>
    <source>
        <strain evidence="1 2">MS6</strain>
    </source>
</reference>
<dbReference type="Proteomes" id="UP000007129">
    <property type="component" value="Unassembled WGS sequence"/>
</dbReference>
<dbReference type="OrthoDB" id="3925577at2759"/>
<dbReference type="STRING" id="1126212.K2R7R4"/>
<comment type="caution">
    <text evidence="1">The sequence shown here is derived from an EMBL/GenBank/DDBJ whole genome shotgun (WGS) entry which is preliminary data.</text>
</comment>
<accession>K2R7R4</accession>
<name>K2R7R4_MACPH</name>
<organism evidence="1 2">
    <name type="scientific">Macrophomina phaseolina (strain MS6)</name>
    <name type="common">Charcoal rot fungus</name>
    <dbReference type="NCBI Taxonomy" id="1126212"/>
    <lineage>
        <taxon>Eukaryota</taxon>
        <taxon>Fungi</taxon>
        <taxon>Dikarya</taxon>
        <taxon>Ascomycota</taxon>
        <taxon>Pezizomycotina</taxon>
        <taxon>Dothideomycetes</taxon>
        <taxon>Dothideomycetes incertae sedis</taxon>
        <taxon>Botryosphaeriales</taxon>
        <taxon>Botryosphaeriaceae</taxon>
        <taxon>Macrophomina</taxon>
    </lineage>
</organism>
<dbReference type="AlphaFoldDB" id="K2R7R4"/>
<evidence type="ECO:0000313" key="1">
    <source>
        <dbReference type="EMBL" id="EKG18421.1"/>
    </source>
</evidence>
<proteinExistence type="predicted"/>
<evidence type="ECO:0000313" key="2">
    <source>
        <dbReference type="Proteomes" id="UP000007129"/>
    </source>
</evidence>
<dbReference type="PANTHER" id="PTHR43374">
    <property type="entry name" value="FLAVIN PRENYLTRANSFERASE"/>
    <property type="match status" value="1"/>
</dbReference>
<dbReference type="PANTHER" id="PTHR43374:SF1">
    <property type="entry name" value="FLAVIN PRENYLTRANSFERASE PAD1, MITOCHONDRIAL"/>
    <property type="match status" value="1"/>
</dbReference>
<dbReference type="InParanoid" id="K2R7R4"/>
<sequence length="183" mass="20499">MGGAGSPMANGIEPALGLRNTLSQYPFINAETDDQNCRELLAIFPTRQEVLTYYHICRAIVFPLSALIVDIDHFECCLADYLERVRGTGVTLETSPERGNARQIALLLATLATGAQVQQGCILSLCYDRQTTTPDMPFTDGRNADSNEPLDFRNSMWQVAKEGPWPRRETIFQCSHRRPSRAY</sequence>
<dbReference type="HOGENOM" id="CLU_1475441_0_0_1"/>
<dbReference type="EMBL" id="AHHD01000207">
    <property type="protein sequence ID" value="EKG18421.1"/>
    <property type="molecule type" value="Genomic_DNA"/>
</dbReference>